<keyword evidence="1" id="KW-0132">Cell division</keyword>
<keyword evidence="6" id="KW-1185">Reference proteome</keyword>
<name>A0A067MPX8_BOTB1</name>
<dbReference type="OrthoDB" id="2123378at2759"/>
<feature type="region of interest" description="Disordered" evidence="3">
    <location>
        <begin position="658"/>
        <end position="688"/>
    </location>
</feature>
<feature type="compositionally biased region" description="Polar residues" evidence="3">
    <location>
        <begin position="373"/>
        <end position="386"/>
    </location>
</feature>
<feature type="compositionally biased region" description="Polar residues" evidence="3">
    <location>
        <begin position="452"/>
        <end position="473"/>
    </location>
</feature>
<feature type="compositionally biased region" description="Polar residues" evidence="3">
    <location>
        <begin position="161"/>
        <end position="171"/>
    </location>
</feature>
<dbReference type="Gene3D" id="2.30.29.30">
    <property type="entry name" value="Pleckstrin-homology domain (PH domain)/Phosphotyrosine-binding domain (PTB)"/>
    <property type="match status" value="1"/>
</dbReference>
<evidence type="ECO:0000313" key="5">
    <source>
        <dbReference type="EMBL" id="KDQ13917.1"/>
    </source>
</evidence>
<dbReference type="PROSITE" id="PS50003">
    <property type="entry name" value="PH_DOMAIN"/>
    <property type="match status" value="1"/>
</dbReference>
<feature type="compositionally biased region" description="Acidic residues" evidence="3">
    <location>
        <begin position="190"/>
        <end position="209"/>
    </location>
</feature>
<feature type="compositionally biased region" description="Basic and acidic residues" evidence="3">
    <location>
        <begin position="318"/>
        <end position="327"/>
    </location>
</feature>
<feature type="compositionally biased region" description="Polar residues" evidence="3">
    <location>
        <begin position="626"/>
        <end position="636"/>
    </location>
</feature>
<dbReference type="InterPro" id="IPR001849">
    <property type="entry name" value="PH_domain"/>
</dbReference>
<dbReference type="HOGENOM" id="CLU_004594_0_0_1"/>
<dbReference type="PANTHER" id="PTHR36100:SF1">
    <property type="entry name" value="BUD SITE SELECTION PROTEIN 4"/>
    <property type="match status" value="1"/>
</dbReference>
<dbReference type="InParanoid" id="A0A067MPX8"/>
<dbReference type="SUPFAM" id="SSF50729">
    <property type="entry name" value="PH domain-like"/>
    <property type="match status" value="1"/>
</dbReference>
<dbReference type="InterPro" id="IPR011993">
    <property type="entry name" value="PH-like_dom_sf"/>
</dbReference>
<dbReference type="EMBL" id="KL198040">
    <property type="protein sequence ID" value="KDQ13917.1"/>
    <property type="molecule type" value="Genomic_DNA"/>
</dbReference>
<feature type="compositionally biased region" description="Basic and acidic residues" evidence="3">
    <location>
        <begin position="223"/>
        <end position="236"/>
    </location>
</feature>
<feature type="region of interest" description="Disordered" evidence="3">
    <location>
        <begin position="701"/>
        <end position="739"/>
    </location>
</feature>
<gene>
    <name evidence="5" type="ORF">BOTBODRAFT_44860</name>
</gene>
<dbReference type="GO" id="GO:0005525">
    <property type="term" value="F:GTP binding"/>
    <property type="evidence" value="ECO:0007669"/>
    <property type="project" value="TreeGrafter"/>
</dbReference>
<dbReference type="GO" id="GO:0051301">
    <property type="term" value="P:cell division"/>
    <property type="evidence" value="ECO:0007669"/>
    <property type="project" value="UniProtKB-KW"/>
</dbReference>
<dbReference type="Proteomes" id="UP000027195">
    <property type="component" value="Unassembled WGS sequence"/>
</dbReference>
<keyword evidence="2" id="KW-0131">Cell cycle</keyword>
<protein>
    <recommendedName>
        <fullName evidence="4">PH domain-containing protein</fullName>
    </recommendedName>
</protein>
<feature type="compositionally biased region" description="Low complexity" evidence="3">
    <location>
        <begin position="134"/>
        <end position="154"/>
    </location>
</feature>
<feature type="region of interest" description="Disordered" evidence="3">
    <location>
        <begin position="452"/>
        <end position="477"/>
    </location>
</feature>
<dbReference type="AlphaFoldDB" id="A0A067MPX8"/>
<organism evidence="5 6">
    <name type="scientific">Botryobasidium botryosum (strain FD-172 SS1)</name>
    <dbReference type="NCBI Taxonomy" id="930990"/>
    <lineage>
        <taxon>Eukaryota</taxon>
        <taxon>Fungi</taxon>
        <taxon>Dikarya</taxon>
        <taxon>Basidiomycota</taxon>
        <taxon>Agaricomycotina</taxon>
        <taxon>Agaricomycetes</taxon>
        <taxon>Cantharellales</taxon>
        <taxon>Botryobasidiaceae</taxon>
        <taxon>Botryobasidium</taxon>
    </lineage>
</organism>
<proteinExistence type="predicted"/>
<evidence type="ECO:0000256" key="2">
    <source>
        <dbReference type="ARBA" id="ARBA00023306"/>
    </source>
</evidence>
<evidence type="ECO:0000256" key="3">
    <source>
        <dbReference type="SAM" id="MobiDB-lite"/>
    </source>
</evidence>
<feature type="compositionally biased region" description="Pro residues" evidence="3">
    <location>
        <begin position="122"/>
        <end position="131"/>
    </location>
</feature>
<evidence type="ECO:0000256" key="1">
    <source>
        <dbReference type="ARBA" id="ARBA00022618"/>
    </source>
</evidence>
<feature type="region of interest" description="Disordered" evidence="3">
    <location>
        <begin position="282"/>
        <end position="389"/>
    </location>
</feature>
<feature type="domain" description="PH" evidence="4">
    <location>
        <begin position="1058"/>
        <end position="1179"/>
    </location>
</feature>
<feature type="compositionally biased region" description="Basic and acidic residues" evidence="3">
    <location>
        <begin position="30"/>
        <end position="44"/>
    </location>
</feature>
<feature type="region of interest" description="Disordered" evidence="3">
    <location>
        <begin position="591"/>
        <end position="638"/>
    </location>
</feature>
<reference evidence="6" key="1">
    <citation type="journal article" date="2014" name="Proc. Natl. Acad. Sci. U.S.A.">
        <title>Extensive sampling of basidiomycete genomes demonstrates inadequacy of the white-rot/brown-rot paradigm for wood decay fungi.</title>
        <authorList>
            <person name="Riley R."/>
            <person name="Salamov A.A."/>
            <person name="Brown D.W."/>
            <person name="Nagy L.G."/>
            <person name="Floudas D."/>
            <person name="Held B.W."/>
            <person name="Levasseur A."/>
            <person name="Lombard V."/>
            <person name="Morin E."/>
            <person name="Otillar R."/>
            <person name="Lindquist E.A."/>
            <person name="Sun H."/>
            <person name="LaButti K.M."/>
            <person name="Schmutz J."/>
            <person name="Jabbour D."/>
            <person name="Luo H."/>
            <person name="Baker S.E."/>
            <person name="Pisabarro A.G."/>
            <person name="Walton J.D."/>
            <person name="Blanchette R.A."/>
            <person name="Henrissat B."/>
            <person name="Martin F."/>
            <person name="Cullen D."/>
            <person name="Hibbett D.S."/>
            <person name="Grigoriev I.V."/>
        </authorList>
    </citation>
    <scope>NUCLEOTIDE SEQUENCE [LARGE SCALE GENOMIC DNA]</scope>
    <source>
        <strain evidence="6">FD-172 SS1</strain>
    </source>
</reference>
<feature type="region of interest" description="Disordered" evidence="3">
    <location>
        <begin position="18"/>
        <end position="239"/>
    </location>
</feature>
<evidence type="ECO:0000259" key="4">
    <source>
        <dbReference type="PROSITE" id="PS50003"/>
    </source>
</evidence>
<dbReference type="STRING" id="930990.A0A067MPX8"/>
<dbReference type="SMART" id="SM00233">
    <property type="entry name" value="PH"/>
    <property type="match status" value="1"/>
</dbReference>
<accession>A0A067MPX8</accession>
<feature type="region of interest" description="Disordered" evidence="3">
    <location>
        <begin position="499"/>
        <end position="561"/>
    </location>
</feature>
<dbReference type="PANTHER" id="PTHR36100">
    <property type="entry name" value="BUD SITE SELECTION PROTEIN 4"/>
    <property type="match status" value="1"/>
</dbReference>
<feature type="compositionally biased region" description="Low complexity" evidence="3">
    <location>
        <begin position="50"/>
        <end position="64"/>
    </location>
</feature>
<evidence type="ECO:0000313" key="6">
    <source>
        <dbReference type="Proteomes" id="UP000027195"/>
    </source>
</evidence>
<dbReference type="InterPro" id="IPR052007">
    <property type="entry name" value="Bud4"/>
</dbReference>
<feature type="compositionally biased region" description="Polar residues" evidence="3">
    <location>
        <begin position="603"/>
        <end position="617"/>
    </location>
</feature>
<sequence length="1211" mass="132592">MPAIPNANNAQAALGVASLRASKIPTARRVSIERRRRERERRSSVENGQSGASPRSSPKASPKGYPKKRPSRGLQGLARAAYVSKSPFRSASDSSENAHDDGDNILVDNEPTEPTKPAVTPLTPPTPPPPTRVAALSSPANSTSPSPSRSNLVSKRLRGPRSQSSSPTASAKRSRRKTVTFNERCAVLEFDTDEFIMDGNVFEDDDDDEPHSSPTSAGGGTTEGKDDNHFDFHTETDSDVEMNISIRSIDGPITLDLDTPQDANTSFHSEAASFDDKFVTEIAADDTEPALPSTPPPSSSRLPFDTETEGGVPLGRSHHAERFREAHSLSASPAFDSPRAPQTQAEIEEVVGYLPESPTPARRSPLRDVYEGDSSSIQLPTPTRQPGLSEVAEYDNGQADPFMSYLPPDLLTPPPSASIADALDALTSVTSSPDLAQDFSPELKTAFFNASLPTTDSSGSISSLRSNTGSLTGRSPRIDRDEIRKRLLRRSATDDLLSTIADEDDLQPERVSTPLPRSGIPRPVSQLHRPSIFSDRPPLEYRLSQPTPGADGSHRGGTPTLLASHVDITHPTGDIFDVSSALDRLIQGEVTRESCEPQPPTSPAGSTIPLSGGSSMTETEDDDGPQTPTSLSSMSTPDLKMARVEKAEQMELAAAQASIAPRPASHLPARLDAATYPPTRIPSLSGKEAIRAHEERIIAKRRELRRKQTAGEGNATRPSRRRSRSTGDAEGEGASSRRKLDFDLLSAPIERAEGDIPLSDSIERELNKLYPSNQKYHLREHEGTIYATTEKVSHVSKAGDIDAGKAWRSVRRPSDMNEHSRQIKAYRAQAKPGKTHGKVFVKVVGLRKVAVPIPKQPTLFTCTLNNGIHCVTTPDCRLSPTSQINQEFELIEHPNLEFSLTLKIRKDSHILSQLRALAPSPIPSPPPQKGGMFGFFSPRKNRAPKHVLAPAPEVVEDSLARYLRPDGTFARAFVSFKDIARNCDTRLCEKSYELVGQWSDEGRRGTGSSSSVNATRPIGEIVLHVFRLPPLPGVPADQLPQSMDECQRGLRHIEWHKRMYHEGTLTQHGGDCSSWRRRHLRVVGGSIIAFNDITLKATATIELKKAIGVVDNDEPTSPMMGVEATTSAAANSRRSHDDEVYRVERSFRLLFPDDEEISFFADTDEDKAQWLKVLRTLIGRIPPYPLWAELIWQRQQDMTDFSRPVVPPKPW</sequence>